<dbReference type="STRING" id="889453.SAMN03080601_02979"/>
<dbReference type="AlphaFoldDB" id="A0A1T5HSM9"/>
<keyword evidence="7 8" id="KW-0998">Cell outer membrane</keyword>
<name>A0A1T5HSM9_9BACT</name>
<feature type="domain" description="TonB-dependent receptor-like beta-barrel" evidence="10">
    <location>
        <begin position="355"/>
        <end position="715"/>
    </location>
</feature>
<evidence type="ECO:0000256" key="1">
    <source>
        <dbReference type="ARBA" id="ARBA00004571"/>
    </source>
</evidence>
<proteinExistence type="inferred from homology"/>
<evidence type="ECO:0000313" key="13">
    <source>
        <dbReference type="Proteomes" id="UP000191055"/>
    </source>
</evidence>
<dbReference type="InterPro" id="IPR036942">
    <property type="entry name" value="Beta-barrel_TonB_sf"/>
</dbReference>
<dbReference type="PANTHER" id="PTHR30069:SF40">
    <property type="entry name" value="TONB-DEPENDENT RECEPTOR NMB0964-RELATED"/>
    <property type="match status" value="1"/>
</dbReference>
<evidence type="ECO:0000256" key="6">
    <source>
        <dbReference type="ARBA" id="ARBA00023136"/>
    </source>
</evidence>
<dbReference type="InterPro" id="IPR012910">
    <property type="entry name" value="Plug_dom"/>
</dbReference>
<evidence type="ECO:0000256" key="5">
    <source>
        <dbReference type="ARBA" id="ARBA00023077"/>
    </source>
</evidence>
<protein>
    <submittedName>
        <fullName evidence="12">Iron complex outermembrane recepter protein</fullName>
    </submittedName>
</protein>
<evidence type="ECO:0000313" key="12">
    <source>
        <dbReference type="EMBL" id="SKC23696.1"/>
    </source>
</evidence>
<evidence type="ECO:0000259" key="11">
    <source>
        <dbReference type="Pfam" id="PF07715"/>
    </source>
</evidence>
<evidence type="ECO:0000256" key="4">
    <source>
        <dbReference type="ARBA" id="ARBA00022692"/>
    </source>
</evidence>
<evidence type="ECO:0000256" key="2">
    <source>
        <dbReference type="ARBA" id="ARBA00022448"/>
    </source>
</evidence>
<evidence type="ECO:0000256" key="3">
    <source>
        <dbReference type="ARBA" id="ARBA00022452"/>
    </source>
</evidence>
<accession>A0A1T5HSM9</accession>
<evidence type="ECO:0000256" key="8">
    <source>
        <dbReference type="PROSITE-ProRule" id="PRU01360"/>
    </source>
</evidence>
<dbReference type="GO" id="GO:0015344">
    <property type="term" value="F:siderophore uptake transmembrane transporter activity"/>
    <property type="evidence" value="ECO:0007669"/>
    <property type="project" value="TreeGrafter"/>
</dbReference>
<keyword evidence="3 8" id="KW-1134">Transmembrane beta strand</keyword>
<dbReference type="Pfam" id="PF00593">
    <property type="entry name" value="TonB_dep_Rec_b-barrel"/>
    <property type="match status" value="1"/>
</dbReference>
<keyword evidence="2 8" id="KW-0813">Transport</keyword>
<dbReference type="EMBL" id="FUYV01000020">
    <property type="protein sequence ID" value="SKC23696.1"/>
    <property type="molecule type" value="Genomic_DNA"/>
</dbReference>
<keyword evidence="6 8" id="KW-0472">Membrane</keyword>
<dbReference type="GO" id="GO:0044718">
    <property type="term" value="P:siderophore transmembrane transport"/>
    <property type="evidence" value="ECO:0007669"/>
    <property type="project" value="TreeGrafter"/>
</dbReference>
<dbReference type="SUPFAM" id="SSF49464">
    <property type="entry name" value="Carboxypeptidase regulatory domain-like"/>
    <property type="match status" value="1"/>
</dbReference>
<keyword evidence="13" id="KW-1185">Reference proteome</keyword>
<dbReference type="InterPro" id="IPR039426">
    <property type="entry name" value="TonB-dep_rcpt-like"/>
</dbReference>
<dbReference type="InterPro" id="IPR037066">
    <property type="entry name" value="Plug_dom_sf"/>
</dbReference>
<dbReference type="PANTHER" id="PTHR30069">
    <property type="entry name" value="TONB-DEPENDENT OUTER MEMBRANE RECEPTOR"/>
    <property type="match status" value="1"/>
</dbReference>
<sequence>MKIQYKFYIILIILFTGLIPSHATNIPNSQRPRTDANIFGHVVDADTKEHLPFVNIVVKGTRIGTITDVSGHYLLTNLPEGRHVLQVHSMGYAMNEVEIVATANTTKEVDIELKSTSINLAEVTLTASPTASGFRYQPDAVFMGEQIQRRSEPSFGEMLNGQPGVSMRSFGSAPARPVIRGMDGDRILVLENGERMGDISETSADHAISLDPLAATRVEVIRGPASLLYGSSALGGVINLMTTDIPDQWDPGLTGVVSGQTATMNNMGAGFGRMTYGGEKNAFTARASMRKAGDITTPEGKLPGTSMQNYDAAMGWGVNGKNGNGLTGGLSFSISDQTFEIPESIDDPDESVEIRARRMSFQGRFGKNLQGRFFDQAQIRFNASHFFQQEVEIEIEEDGSIDEDVELEYDQYAFSSTLTLQHKPVGILARGAMGLSVTGQNLDVGGDEAYTPGERRFTVAAFTFQEVPMTNILRLQFGLRLDFMNSKALSNEIFDNIDLTRNRLNYSGSIGLNARPVTGMEIGAQLARSHRNPMVEELYADGMHLGAGVYERGNPNLNDEIGHGGDLFIRYKRGIIEMELATFINNFHNYIIFQPTGVIHEASGYPEFEYVDGKARLHGGEFTIAASLFDGLTVQTGLDLVRGRRIFDDASNENLPFIPPFRVRSQIEYDFGRAWLGASHQIVNRQSRVAPEEDKTDGYSLVGFQAGYRMNRMGNHVFILRVENAFDTKYRDHLSRIEDRNFVMPGRNVNFSYRWFF</sequence>
<dbReference type="GO" id="GO:0009279">
    <property type="term" value="C:cell outer membrane"/>
    <property type="evidence" value="ECO:0007669"/>
    <property type="project" value="UniProtKB-SubCell"/>
</dbReference>
<dbReference type="KEGG" id="asx:CDL62_08710"/>
<dbReference type="Gene3D" id="2.60.40.1120">
    <property type="entry name" value="Carboxypeptidase-like, regulatory domain"/>
    <property type="match status" value="1"/>
</dbReference>
<dbReference type="Pfam" id="PF13715">
    <property type="entry name" value="CarbopepD_reg_2"/>
    <property type="match status" value="1"/>
</dbReference>
<comment type="similarity">
    <text evidence="8 9">Belongs to the TonB-dependent receptor family.</text>
</comment>
<evidence type="ECO:0000256" key="9">
    <source>
        <dbReference type="RuleBase" id="RU003357"/>
    </source>
</evidence>
<dbReference type="Gene3D" id="2.40.170.20">
    <property type="entry name" value="TonB-dependent receptor, beta-barrel domain"/>
    <property type="match status" value="1"/>
</dbReference>
<dbReference type="InterPro" id="IPR000531">
    <property type="entry name" value="Beta-barrel_TonB"/>
</dbReference>
<dbReference type="SUPFAM" id="SSF56935">
    <property type="entry name" value="Porins"/>
    <property type="match status" value="1"/>
</dbReference>
<dbReference type="Pfam" id="PF07715">
    <property type="entry name" value="Plug"/>
    <property type="match status" value="1"/>
</dbReference>
<keyword evidence="4 8" id="KW-0812">Transmembrane</keyword>
<dbReference type="RefSeq" id="WP_079558658.1">
    <property type="nucleotide sequence ID" value="NZ_CP021904.1"/>
</dbReference>
<reference evidence="13" key="1">
    <citation type="submission" date="2017-02" db="EMBL/GenBank/DDBJ databases">
        <authorList>
            <person name="Varghese N."/>
            <person name="Submissions S."/>
        </authorList>
    </citation>
    <scope>NUCLEOTIDE SEQUENCE [LARGE SCALE GENOMIC DNA]</scope>
    <source>
        <strain evidence="13">DSM 24412</strain>
    </source>
</reference>
<evidence type="ECO:0000259" key="10">
    <source>
        <dbReference type="Pfam" id="PF00593"/>
    </source>
</evidence>
<keyword evidence="5 9" id="KW-0798">TonB box</keyword>
<dbReference type="InterPro" id="IPR008969">
    <property type="entry name" value="CarboxyPept-like_regulatory"/>
</dbReference>
<feature type="domain" description="TonB-dependent receptor plug" evidence="11">
    <location>
        <begin position="141"/>
        <end position="237"/>
    </location>
</feature>
<comment type="subcellular location">
    <subcellularLocation>
        <location evidence="1 8">Cell outer membrane</location>
        <topology evidence="1 8">Multi-pass membrane protein</topology>
    </subcellularLocation>
</comment>
<gene>
    <name evidence="12" type="ORF">SAMN03080601_02979</name>
</gene>
<dbReference type="PROSITE" id="PS52016">
    <property type="entry name" value="TONB_DEPENDENT_REC_3"/>
    <property type="match status" value="1"/>
</dbReference>
<evidence type="ECO:0000256" key="7">
    <source>
        <dbReference type="ARBA" id="ARBA00023237"/>
    </source>
</evidence>
<dbReference type="OrthoDB" id="9795928at2"/>
<organism evidence="12 13">
    <name type="scientific">Alkalitalea saponilacus</name>
    <dbReference type="NCBI Taxonomy" id="889453"/>
    <lineage>
        <taxon>Bacteria</taxon>
        <taxon>Pseudomonadati</taxon>
        <taxon>Bacteroidota</taxon>
        <taxon>Bacteroidia</taxon>
        <taxon>Marinilabiliales</taxon>
        <taxon>Marinilabiliaceae</taxon>
        <taxon>Alkalitalea</taxon>
    </lineage>
</organism>
<dbReference type="Gene3D" id="2.170.130.10">
    <property type="entry name" value="TonB-dependent receptor, plug domain"/>
    <property type="match status" value="1"/>
</dbReference>
<dbReference type="Proteomes" id="UP000191055">
    <property type="component" value="Unassembled WGS sequence"/>
</dbReference>